<proteinExistence type="predicted"/>
<evidence type="ECO:0000313" key="2">
    <source>
        <dbReference type="Proteomes" id="UP000886833"/>
    </source>
</evidence>
<evidence type="ECO:0000313" key="1">
    <source>
        <dbReference type="EMBL" id="HIT37999.1"/>
    </source>
</evidence>
<dbReference type="EMBL" id="DVKQ01000075">
    <property type="protein sequence ID" value="HIT37999.1"/>
    <property type="molecule type" value="Genomic_DNA"/>
</dbReference>
<comment type="caution">
    <text evidence="1">The sequence shown here is derived from an EMBL/GenBank/DDBJ whole genome shotgun (WGS) entry which is preliminary data.</text>
</comment>
<reference evidence="1" key="1">
    <citation type="submission" date="2020-10" db="EMBL/GenBank/DDBJ databases">
        <authorList>
            <person name="Gilroy R."/>
        </authorList>
    </citation>
    <scope>NUCLEOTIDE SEQUENCE</scope>
    <source>
        <strain evidence="1">CHK195-26880</strain>
    </source>
</reference>
<organism evidence="1 2">
    <name type="scientific">Candidatus Onthousia faecipullorum</name>
    <dbReference type="NCBI Taxonomy" id="2840887"/>
    <lineage>
        <taxon>Bacteria</taxon>
        <taxon>Bacillati</taxon>
        <taxon>Bacillota</taxon>
        <taxon>Bacilli</taxon>
        <taxon>Candidatus Onthousia</taxon>
    </lineage>
</organism>
<sequence length="371" mass="44341">MNIKEELIKLRNRLLARSDTEKIKKQEEKEENIPNDTIEVVKDYYATFRLIDSRLRNLDDKVDNYINWYYNNAVKGHYTPNGEYNEPRRMCDIIEKVAVWYELRYPEYEVNRLMPGSSLEITEINDVMFNNNQYITDTLSNNQNVDTLNWPDFYNKEVFIKSLPSDEQFMFREVHYRSNVNVDTGKPYVTRLYLTPDGIVEEAENFNCLKEDLPNTHIDLDNYFKGKHIKEVLEYFKSNNIILHPNNEIEDAIKWYDKWVFLKDEFLNCIMYRIIERGGNRIGPRRAFLFAKEFNRNIDIPMMYGVDTSDPGLKLFVDEYIKAGGSKDLVCYENYHRKSSKNEILRTIKVGEIIEWLEPIEKRSKDRQFVK</sequence>
<protein>
    <submittedName>
        <fullName evidence="1">Uncharacterized protein</fullName>
    </submittedName>
</protein>
<dbReference type="AlphaFoldDB" id="A0A9D1GD58"/>
<gene>
    <name evidence="1" type="ORF">IAB59_05960</name>
</gene>
<name>A0A9D1GD58_9FIRM</name>
<dbReference type="Proteomes" id="UP000886833">
    <property type="component" value="Unassembled WGS sequence"/>
</dbReference>
<accession>A0A9D1GD58</accession>
<reference evidence="1" key="2">
    <citation type="journal article" date="2021" name="PeerJ">
        <title>Extensive microbial diversity within the chicken gut microbiome revealed by metagenomics and culture.</title>
        <authorList>
            <person name="Gilroy R."/>
            <person name="Ravi A."/>
            <person name="Getino M."/>
            <person name="Pursley I."/>
            <person name="Horton D.L."/>
            <person name="Alikhan N.F."/>
            <person name="Baker D."/>
            <person name="Gharbi K."/>
            <person name="Hall N."/>
            <person name="Watson M."/>
            <person name="Adriaenssens E.M."/>
            <person name="Foster-Nyarko E."/>
            <person name="Jarju S."/>
            <person name="Secka A."/>
            <person name="Antonio M."/>
            <person name="Oren A."/>
            <person name="Chaudhuri R.R."/>
            <person name="La Ragione R."/>
            <person name="Hildebrand F."/>
            <person name="Pallen M.J."/>
        </authorList>
    </citation>
    <scope>NUCLEOTIDE SEQUENCE</scope>
    <source>
        <strain evidence="1">CHK195-26880</strain>
    </source>
</reference>